<accession>A0AC34R8K4</accession>
<protein>
    <submittedName>
        <fullName evidence="2">Calx-beta domain-containing protein</fullName>
    </submittedName>
</protein>
<dbReference type="WBParaSite" id="JU765_v2.g4400.t1">
    <property type="protein sequence ID" value="JU765_v2.g4400.t1"/>
    <property type="gene ID" value="JU765_v2.g4400"/>
</dbReference>
<evidence type="ECO:0000313" key="1">
    <source>
        <dbReference type="Proteomes" id="UP000887576"/>
    </source>
</evidence>
<organism evidence="1 2">
    <name type="scientific">Panagrolaimus sp. JU765</name>
    <dbReference type="NCBI Taxonomy" id="591449"/>
    <lineage>
        <taxon>Eukaryota</taxon>
        <taxon>Metazoa</taxon>
        <taxon>Ecdysozoa</taxon>
        <taxon>Nematoda</taxon>
        <taxon>Chromadorea</taxon>
        <taxon>Rhabditida</taxon>
        <taxon>Tylenchina</taxon>
        <taxon>Panagrolaimomorpha</taxon>
        <taxon>Panagrolaimoidea</taxon>
        <taxon>Panagrolaimidae</taxon>
        <taxon>Panagrolaimus</taxon>
    </lineage>
</organism>
<sequence>GHDGELIFEDSQTLAKIEIEIINDDEYEKSEDFFVELGHPIWETDFGPGENGADGRPVLGAHTRCKIVIIEDKEFKGFVDKIVANANVSLM</sequence>
<dbReference type="Proteomes" id="UP000887576">
    <property type="component" value="Unplaced"/>
</dbReference>
<reference evidence="2" key="1">
    <citation type="submission" date="2022-11" db="UniProtKB">
        <authorList>
            <consortium name="WormBaseParasite"/>
        </authorList>
    </citation>
    <scope>IDENTIFICATION</scope>
</reference>
<evidence type="ECO:0000313" key="2">
    <source>
        <dbReference type="WBParaSite" id="JU765_v2.g4400.t1"/>
    </source>
</evidence>
<name>A0AC34R8K4_9BILA</name>
<proteinExistence type="predicted"/>